<dbReference type="GO" id="GO:0051536">
    <property type="term" value="F:iron-sulfur cluster binding"/>
    <property type="evidence" value="ECO:0007669"/>
    <property type="project" value="InterPro"/>
</dbReference>
<sequence length="71" mass="8047">MRRAPVAAAIRFPCEAIRKISLAPPDDEENNQFDNAWGLDLQSRLACCVKLHDADLTIELPPHTRELAREH</sequence>
<dbReference type="STRING" id="157910.SAMN05445850_7045"/>
<dbReference type="Proteomes" id="UP000199365">
    <property type="component" value="Unassembled WGS sequence"/>
</dbReference>
<dbReference type="SUPFAM" id="SSF54292">
    <property type="entry name" value="2Fe-2S ferredoxin-like"/>
    <property type="match status" value="1"/>
</dbReference>
<organism evidence="1 2">
    <name type="scientific">Paraburkholderia tuberum</name>
    <dbReference type="NCBI Taxonomy" id="157910"/>
    <lineage>
        <taxon>Bacteria</taxon>
        <taxon>Pseudomonadati</taxon>
        <taxon>Pseudomonadota</taxon>
        <taxon>Betaproteobacteria</taxon>
        <taxon>Burkholderiales</taxon>
        <taxon>Burkholderiaceae</taxon>
        <taxon>Paraburkholderia</taxon>
    </lineage>
</organism>
<accession>A0A1H1KD52</accession>
<gene>
    <name evidence="1" type="ORF">SAMN05445850_7045</name>
</gene>
<dbReference type="Gene3D" id="3.10.20.30">
    <property type="match status" value="1"/>
</dbReference>
<evidence type="ECO:0000313" key="2">
    <source>
        <dbReference type="Proteomes" id="UP000199365"/>
    </source>
</evidence>
<reference evidence="2" key="1">
    <citation type="submission" date="2016-10" db="EMBL/GenBank/DDBJ databases">
        <authorList>
            <person name="Varghese N."/>
            <person name="Submissions S."/>
        </authorList>
    </citation>
    <scope>NUCLEOTIDE SEQUENCE [LARGE SCALE GENOMIC DNA]</scope>
    <source>
        <strain evidence="2">DUS833</strain>
    </source>
</reference>
<keyword evidence="2" id="KW-1185">Reference proteome</keyword>
<dbReference type="InterPro" id="IPR036010">
    <property type="entry name" value="2Fe-2S_ferredoxin-like_sf"/>
</dbReference>
<dbReference type="AlphaFoldDB" id="A0A1H1KD52"/>
<dbReference type="EMBL" id="FNKX01000003">
    <property type="protein sequence ID" value="SDR59967.1"/>
    <property type="molecule type" value="Genomic_DNA"/>
</dbReference>
<dbReference type="InterPro" id="IPR012675">
    <property type="entry name" value="Beta-grasp_dom_sf"/>
</dbReference>
<name>A0A1H1KD52_9BURK</name>
<protein>
    <submittedName>
        <fullName evidence="1">Ferredoxin, 2Fe-2S</fullName>
    </submittedName>
</protein>
<proteinExistence type="predicted"/>
<evidence type="ECO:0000313" key="1">
    <source>
        <dbReference type="EMBL" id="SDR59967.1"/>
    </source>
</evidence>